<dbReference type="AlphaFoldDB" id="A0A518GVI1"/>
<gene>
    <name evidence="3" type="ORF">ElP_04310</name>
</gene>
<keyword evidence="4" id="KW-1185">Reference proteome</keyword>
<dbReference type="KEGG" id="tpla:ElP_04310"/>
<keyword evidence="2" id="KW-1133">Transmembrane helix</keyword>
<evidence type="ECO:0000256" key="2">
    <source>
        <dbReference type="SAM" id="Phobius"/>
    </source>
</evidence>
<keyword evidence="2" id="KW-0472">Membrane</keyword>
<name>A0A518GVI1_9BACT</name>
<dbReference type="RefSeq" id="WP_145266809.1">
    <property type="nucleotide sequence ID" value="NZ_CP036426.1"/>
</dbReference>
<organism evidence="3 4">
    <name type="scientific">Tautonia plasticadhaerens</name>
    <dbReference type="NCBI Taxonomy" id="2527974"/>
    <lineage>
        <taxon>Bacteria</taxon>
        <taxon>Pseudomonadati</taxon>
        <taxon>Planctomycetota</taxon>
        <taxon>Planctomycetia</taxon>
        <taxon>Isosphaerales</taxon>
        <taxon>Isosphaeraceae</taxon>
        <taxon>Tautonia</taxon>
    </lineage>
</organism>
<protein>
    <submittedName>
        <fullName evidence="3">Uncharacterized protein</fullName>
    </submittedName>
</protein>
<feature type="region of interest" description="Disordered" evidence="1">
    <location>
        <begin position="1"/>
        <end position="37"/>
    </location>
</feature>
<evidence type="ECO:0000313" key="3">
    <source>
        <dbReference type="EMBL" id="QDV32596.1"/>
    </source>
</evidence>
<feature type="transmembrane region" description="Helical" evidence="2">
    <location>
        <begin position="48"/>
        <end position="69"/>
    </location>
</feature>
<keyword evidence="2" id="KW-0812">Transmembrane</keyword>
<dbReference type="EMBL" id="CP036426">
    <property type="protein sequence ID" value="QDV32596.1"/>
    <property type="molecule type" value="Genomic_DNA"/>
</dbReference>
<evidence type="ECO:0000256" key="1">
    <source>
        <dbReference type="SAM" id="MobiDB-lite"/>
    </source>
</evidence>
<dbReference type="Proteomes" id="UP000317835">
    <property type="component" value="Chromosome"/>
</dbReference>
<reference evidence="3 4" key="1">
    <citation type="submission" date="2019-02" db="EMBL/GenBank/DDBJ databases">
        <title>Deep-cultivation of Planctomycetes and their phenomic and genomic characterization uncovers novel biology.</title>
        <authorList>
            <person name="Wiegand S."/>
            <person name="Jogler M."/>
            <person name="Boedeker C."/>
            <person name="Pinto D."/>
            <person name="Vollmers J."/>
            <person name="Rivas-Marin E."/>
            <person name="Kohn T."/>
            <person name="Peeters S.H."/>
            <person name="Heuer A."/>
            <person name="Rast P."/>
            <person name="Oberbeckmann S."/>
            <person name="Bunk B."/>
            <person name="Jeske O."/>
            <person name="Meyerdierks A."/>
            <person name="Storesund J.E."/>
            <person name="Kallscheuer N."/>
            <person name="Luecker S."/>
            <person name="Lage O.M."/>
            <person name="Pohl T."/>
            <person name="Merkel B.J."/>
            <person name="Hornburger P."/>
            <person name="Mueller R.-W."/>
            <person name="Bruemmer F."/>
            <person name="Labrenz M."/>
            <person name="Spormann A.M."/>
            <person name="Op den Camp H."/>
            <person name="Overmann J."/>
            <person name="Amann R."/>
            <person name="Jetten M.S.M."/>
            <person name="Mascher T."/>
            <person name="Medema M.H."/>
            <person name="Devos D.P."/>
            <person name="Kaster A.-K."/>
            <person name="Ovreas L."/>
            <person name="Rohde M."/>
            <person name="Galperin M.Y."/>
            <person name="Jogler C."/>
        </authorList>
    </citation>
    <scope>NUCLEOTIDE SEQUENCE [LARGE SCALE GENOMIC DNA]</scope>
    <source>
        <strain evidence="3 4">ElP</strain>
    </source>
</reference>
<feature type="compositionally biased region" description="Basic and acidic residues" evidence="1">
    <location>
        <begin position="7"/>
        <end position="19"/>
    </location>
</feature>
<sequence length="87" mass="9308">MGDETEGTPRPDRADRPSPGREPTGSPGGDRRAPSGSWKVDPIHRLGWMAYVLALLLLLGLLLAVGRVLTGWMAGYAETAVTLPEEP</sequence>
<accession>A0A518GVI1</accession>
<proteinExistence type="predicted"/>
<evidence type="ECO:0000313" key="4">
    <source>
        <dbReference type="Proteomes" id="UP000317835"/>
    </source>
</evidence>